<dbReference type="SUPFAM" id="SSF46785">
    <property type="entry name" value="Winged helix' DNA-binding domain"/>
    <property type="match status" value="1"/>
</dbReference>
<accession>A0ABV9XYD7</accession>
<protein>
    <submittedName>
        <fullName evidence="2">Helix-turn-helix domain-containing protein</fullName>
    </submittedName>
</protein>
<dbReference type="RefSeq" id="WP_344041508.1">
    <property type="nucleotide sequence ID" value="NZ_BAAAKE010000029.1"/>
</dbReference>
<comment type="caution">
    <text evidence="2">The sequence shown here is derived from an EMBL/GenBank/DDBJ whole genome shotgun (WGS) entry which is preliminary data.</text>
</comment>
<sequence length="87" mass="9565">MTTDPSRSARRDSFLERCLCVLEVIAGEPGPLTLVRIGELTDLPVTTVHRLVRALEDSEVLERIGRRYRIGGRLVAIATRHAPGTTG</sequence>
<dbReference type="Proteomes" id="UP001595833">
    <property type="component" value="Unassembled WGS sequence"/>
</dbReference>
<reference evidence="3" key="1">
    <citation type="journal article" date="2019" name="Int. J. Syst. Evol. Microbiol.">
        <title>The Global Catalogue of Microorganisms (GCM) 10K type strain sequencing project: providing services to taxonomists for standard genome sequencing and annotation.</title>
        <authorList>
            <consortium name="The Broad Institute Genomics Platform"/>
            <consortium name="The Broad Institute Genome Sequencing Center for Infectious Disease"/>
            <person name="Wu L."/>
            <person name="Ma J."/>
        </authorList>
    </citation>
    <scope>NUCLEOTIDE SEQUENCE [LARGE SCALE GENOMIC DNA]</scope>
    <source>
        <strain evidence="3">KCTC 12848</strain>
    </source>
</reference>
<dbReference type="Gene3D" id="1.10.10.10">
    <property type="entry name" value="Winged helix-like DNA-binding domain superfamily/Winged helix DNA-binding domain"/>
    <property type="match status" value="1"/>
</dbReference>
<gene>
    <name evidence="2" type="ORF">ACFPFM_10900</name>
</gene>
<proteinExistence type="predicted"/>
<keyword evidence="3" id="KW-1185">Reference proteome</keyword>
<dbReference type="Pfam" id="PF09339">
    <property type="entry name" value="HTH_IclR"/>
    <property type="match status" value="1"/>
</dbReference>
<evidence type="ECO:0000259" key="1">
    <source>
        <dbReference type="PROSITE" id="PS51077"/>
    </source>
</evidence>
<dbReference type="InterPro" id="IPR036390">
    <property type="entry name" value="WH_DNA-bd_sf"/>
</dbReference>
<organism evidence="2 3">
    <name type="scientific">Saccharothrix xinjiangensis</name>
    <dbReference type="NCBI Taxonomy" id="204798"/>
    <lineage>
        <taxon>Bacteria</taxon>
        <taxon>Bacillati</taxon>
        <taxon>Actinomycetota</taxon>
        <taxon>Actinomycetes</taxon>
        <taxon>Pseudonocardiales</taxon>
        <taxon>Pseudonocardiaceae</taxon>
        <taxon>Saccharothrix</taxon>
    </lineage>
</organism>
<dbReference type="EMBL" id="JBHSJB010000010">
    <property type="protein sequence ID" value="MFC5054265.1"/>
    <property type="molecule type" value="Genomic_DNA"/>
</dbReference>
<dbReference type="PROSITE" id="PS51077">
    <property type="entry name" value="HTH_ICLR"/>
    <property type="match status" value="1"/>
</dbReference>
<dbReference type="SMART" id="SM00346">
    <property type="entry name" value="HTH_ICLR"/>
    <property type="match status" value="1"/>
</dbReference>
<evidence type="ECO:0000313" key="3">
    <source>
        <dbReference type="Proteomes" id="UP001595833"/>
    </source>
</evidence>
<feature type="domain" description="HTH iclR-type" evidence="1">
    <location>
        <begin position="12"/>
        <end position="72"/>
    </location>
</feature>
<name>A0ABV9XYD7_9PSEU</name>
<dbReference type="InterPro" id="IPR036388">
    <property type="entry name" value="WH-like_DNA-bd_sf"/>
</dbReference>
<dbReference type="InterPro" id="IPR005471">
    <property type="entry name" value="Tscrpt_reg_IclR_N"/>
</dbReference>
<evidence type="ECO:0000313" key="2">
    <source>
        <dbReference type="EMBL" id="MFC5054265.1"/>
    </source>
</evidence>